<protein>
    <recommendedName>
        <fullName evidence="3">RNA 3'-terminal phosphate cyclase</fullName>
        <ecNumber evidence="2">6.5.1.4</ecNumber>
    </recommendedName>
</protein>
<dbReference type="Pfam" id="PF01137">
    <property type="entry name" value="RTC"/>
    <property type="match status" value="1"/>
</dbReference>
<accession>A0AAJ7S8F7</accession>
<dbReference type="InterPro" id="IPR013791">
    <property type="entry name" value="RNA3'-term_phos_cycl_insert"/>
</dbReference>
<proteinExistence type="inferred from homology"/>
<dbReference type="AlphaFoldDB" id="A0AAJ7S8F7"/>
<feature type="transmembrane region" description="Helical" evidence="7">
    <location>
        <begin position="52"/>
        <end position="71"/>
    </location>
</feature>
<keyword evidence="4" id="KW-0436">Ligase</keyword>
<dbReference type="EC" id="6.5.1.4" evidence="2"/>
<keyword evidence="7" id="KW-0812">Transmembrane</keyword>
<dbReference type="GO" id="GO:0006396">
    <property type="term" value="P:RNA processing"/>
    <property type="evidence" value="ECO:0007669"/>
    <property type="project" value="InterPro"/>
</dbReference>
<dbReference type="GO" id="GO:0003963">
    <property type="term" value="F:RNA-3'-phosphate cyclase activity"/>
    <property type="evidence" value="ECO:0007669"/>
    <property type="project" value="UniProtKB-EC"/>
</dbReference>
<evidence type="ECO:0000313" key="10">
    <source>
        <dbReference type="Proteomes" id="UP000694925"/>
    </source>
</evidence>
<feature type="domain" description="RNA 3'-terminal phosphate cyclase" evidence="8">
    <location>
        <begin position="85"/>
        <end position="417"/>
    </location>
</feature>
<dbReference type="InterPro" id="IPR036553">
    <property type="entry name" value="RPTC_insert"/>
</dbReference>
<dbReference type="NCBIfam" id="TIGR03399">
    <property type="entry name" value="RNA_3prim_cycl"/>
    <property type="match status" value="1"/>
</dbReference>
<dbReference type="PANTHER" id="PTHR11096:SF0">
    <property type="entry name" value="RNA 3'-TERMINAL PHOSPHATE CYCLASE"/>
    <property type="match status" value="1"/>
</dbReference>
<evidence type="ECO:0000259" key="9">
    <source>
        <dbReference type="Pfam" id="PF05189"/>
    </source>
</evidence>
<evidence type="ECO:0000313" key="11">
    <source>
        <dbReference type="RefSeq" id="XP_026672827.1"/>
    </source>
</evidence>
<evidence type="ECO:0000256" key="1">
    <source>
        <dbReference type="ARBA" id="ARBA00009206"/>
    </source>
</evidence>
<dbReference type="SUPFAM" id="SSF55205">
    <property type="entry name" value="EPT/RTPC-like"/>
    <property type="match status" value="1"/>
</dbReference>
<dbReference type="Pfam" id="PF05189">
    <property type="entry name" value="RTC_insert"/>
    <property type="match status" value="1"/>
</dbReference>
<keyword evidence="7" id="KW-0472">Membrane</keyword>
<dbReference type="Proteomes" id="UP000694925">
    <property type="component" value="Unplaced"/>
</dbReference>
<dbReference type="RefSeq" id="XP_026672827.1">
    <property type="nucleotide sequence ID" value="XM_026817026.1"/>
</dbReference>
<dbReference type="Gene3D" id="3.65.10.20">
    <property type="entry name" value="RNA 3'-terminal phosphate cyclase domain"/>
    <property type="match status" value="1"/>
</dbReference>
<reference evidence="11" key="1">
    <citation type="submission" date="2025-08" db="UniProtKB">
        <authorList>
            <consortium name="RefSeq"/>
        </authorList>
    </citation>
    <scope>IDENTIFICATION</scope>
    <source>
        <tissue evidence="11">Whole body</tissue>
    </source>
</reference>
<evidence type="ECO:0000256" key="7">
    <source>
        <dbReference type="SAM" id="Phobius"/>
    </source>
</evidence>
<keyword evidence="10" id="KW-1185">Reference proteome</keyword>
<name>A0AAJ7S8F7_9HYME</name>
<sequence length="451" mass="49169">MCRMRTTKLNAYVRSVRTTAHRLVRAGAGGTSDDQRTIFTNENVNILFNLQFYLQLLIVQLLHTSFTLIPIRTMSTLIQIDGSLGEGGGQVLRVALCLSALYKIPIKINNIRAGRSKPGLAAQHLKGIELLKDMCDAEILGAHIGSTTLEFKPGQLKQDKQTFFVDIGTAGCICLLAQVSLPCALFLPQGETVRLILKGGTNVPMGPHIEYLTEVLRPLLNKFGADFDFRVVTRGYYPKGGGEVHLYVKPVHTLKAITLTDPGIAQEILGWAYVAGVVPIREAYKMENDAKSVLTDGLNKHNITLPNINIESYKEDRNAAIGNGSGINLVCTTSSGCIFGGSGLGSNKRDEQTAPGIQAANEILDTILSKSCVDEHAQDQLIIFMALAKGTSKVNLGSKKLTCHTETAIQVAEIMLKEFNLHFKLSEGKDNGGNISYSLECKGYEYENKIK</sequence>
<dbReference type="InterPro" id="IPR013792">
    <property type="entry name" value="RNA3'P_cycl/enolpyr_Trfase_a/b"/>
</dbReference>
<gene>
    <name evidence="11" type="primary">LOC108629107</name>
</gene>
<dbReference type="InterPro" id="IPR023797">
    <property type="entry name" value="RNA3'_phos_cyclase_dom"/>
</dbReference>
<evidence type="ECO:0000256" key="5">
    <source>
        <dbReference type="ARBA" id="ARBA00022741"/>
    </source>
</evidence>
<feature type="domain" description="RNA 3'-terminal phosphate cyclase insert" evidence="9">
    <location>
        <begin position="260"/>
        <end position="367"/>
    </location>
</feature>
<evidence type="ECO:0000256" key="4">
    <source>
        <dbReference type="ARBA" id="ARBA00022598"/>
    </source>
</evidence>
<dbReference type="GO" id="GO:0000166">
    <property type="term" value="F:nucleotide binding"/>
    <property type="evidence" value="ECO:0007669"/>
    <property type="project" value="UniProtKB-KW"/>
</dbReference>
<evidence type="ECO:0000256" key="3">
    <source>
        <dbReference type="ARBA" id="ARBA00021428"/>
    </source>
</evidence>
<evidence type="ECO:0000256" key="2">
    <source>
        <dbReference type="ARBA" id="ARBA00012725"/>
    </source>
</evidence>
<dbReference type="GeneID" id="108629107"/>
<dbReference type="InterPro" id="IPR037136">
    <property type="entry name" value="RNA3'_phos_cyclase_dom_sf"/>
</dbReference>
<dbReference type="InterPro" id="IPR020719">
    <property type="entry name" value="RNA3'_term_phos_cycl-like_CS"/>
</dbReference>
<keyword evidence="7" id="KW-1133">Transmembrane helix</keyword>
<dbReference type="PROSITE" id="PS01287">
    <property type="entry name" value="RTC"/>
    <property type="match status" value="1"/>
</dbReference>
<dbReference type="PANTHER" id="PTHR11096">
    <property type="entry name" value="RNA 3' TERMINAL PHOSPHATE CYCLASE"/>
    <property type="match status" value="1"/>
</dbReference>
<keyword evidence="5" id="KW-0547">Nucleotide-binding</keyword>
<dbReference type="InterPro" id="IPR017770">
    <property type="entry name" value="RNA3'_term_phos_cyc_type_1"/>
</dbReference>
<comment type="catalytic activity">
    <reaction evidence="6">
        <text>a 3'-end 3'-phospho-ribonucleotide-RNA + ATP = a 3'-end 2',3'-cyclophospho-ribonucleotide-RNA + AMP + diphosphate</text>
        <dbReference type="Rhea" id="RHEA:23976"/>
        <dbReference type="Rhea" id="RHEA-COMP:10463"/>
        <dbReference type="Rhea" id="RHEA-COMP:10464"/>
        <dbReference type="ChEBI" id="CHEBI:30616"/>
        <dbReference type="ChEBI" id="CHEBI:33019"/>
        <dbReference type="ChEBI" id="CHEBI:83062"/>
        <dbReference type="ChEBI" id="CHEBI:83064"/>
        <dbReference type="ChEBI" id="CHEBI:456215"/>
        <dbReference type="EC" id="6.5.1.4"/>
    </reaction>
</comment>
<dbReference type="GO" id="GO:0005634">
    <property type="term" value="C:nucleus"/>
    <property type="evidence" value="ECO:0007669"/>
    <property type="project" value="TreeGrafter"/>
</dbReference>
<evidence type="ECO:0000259" key="8">
    <source>
        <dbReference type="Pfam" id="PF01137"/>
    </source>
</evidence>
<dbReference type="Gene3D" id="3.30.360.20">
    <property type="entry name" value="RNA 3'-terminal phosphate cyclase, insert domain"/>
    <property type="match status" value="1"/>
</dbReference>
<evidence type="ECO:0000256" key="6">
    <source>
        <dbReference type="ARBA" id="ARBA00024481"/>
    </source>
</evidence>
<organism evidence="10 11">
    <name type="scientific">Ceratina calcarata</name>
    <dbReference type="NCBI Taxonomy" id="156304"/>
    <lineage>
        <taxon>Eukaryota</taxon>
        <taxon>Metazoa</taxon>
        <taxon>Ecdysozoa</taxon>
        <taxon>Arthropoda</taxon>
        <taxon>Hexapoda</taxon>
        <taxon>Insecta</taxon>
        <taxon>Pterygota</taxon>
        <taxon>Neoptera</taxon>
        <taxon>Endopterygota</taxon>
        <taxon>Hymenoptera</taxon>
        <taxon>Apocrita</taxon>
        <taxon>Aculeata</taxon>
        <taxon>Apoidea</taxon>
        <taxon>Anthophila</taxon>
        <taxon>Apidae</taxon>
        <taxon>Ceratina</taxon>
        <taxon>Zadontomerus</taxon>
    </lineage>
</organism>
<comment type="similarity">
    <text evidence="1">Belongs to the RNA 3'-terminal cyclase family. Type 1 subfamily.</text>
</comment>
<dbReference type="InterPro" id="IPR000228">
    <property type="entry name" value="RNA3'_term_phos_cyc"/>
</dbReference>